<keyword evidence="2" id="KW-1185">Reference proteome</keyword>
<accession>A0ABY7GDB6</accession>
<dbReference type="RefSeq" id="WP_255188259.1">
    <property type="nucleotide sequence ID" value="NZ_CP113517.1"/>
</dbReference>
<gene>
    <name evidence="1" type="ORF">NM686_012860</name>
</gene>
<proteinExistence type="predicted"/>
<protein>
    <submittedName>
        <fullName evidence="1">Uncharacterized protein</fullName>
    </submittedName>
</protein>
<dbReference type="Proteomes" id="UP001162780">
    <property type="component" value="Chromosome"/>
</dbReference>
<reference evidence="1" key="1">
    <citation type="submission" date="2022-11" db="EMBL/GenBank/DDBJ databases">
        <title>Methylomonas rapida sp. nov., Carotenoid-Producing Obligate Methanotrophs with High Growth Characteristics and Biotechnological Potential.</title>
        <authorList>
            <person name="Tikhonova E.N."/>
            <person name="Suleimanov R.Z."/>
            <person name="Miroshnikov K."/>
            <person name="Oshkin I.Y."/>
            <person name="Belova S.E."/>
            <person name="Danilova O.V."/>
            <person name="Ashikhmin A."/>
            <person name="Konopkin A."/>
            <person name="But S.Y."/>
            <person name="Khmelenina V.N."/>
            <person name="Kuznetsov N."/>
            <person name="Pimenov N.V."/>
            <person name="Dedysh S.N."/>
        </authorList>
    </citation>
    <scope>NUCLEOTIDE SEQUENCE</scope>
    <source>
        <strain evidence="1">MP1</strain>
    </source>
</reference>
<name>A0ABY7GDB6_9GAMM</name>
<organism evidence="1 2">
    <name type="scientific">Methylomonas rapida</name>
    <dbReference type="NCBI Taxonomy" id="2963939"/>
    <lineage>
        <taxon>Bacteria</taxon>
        <taxon>Pseudomonadati</taxon>
        <taxon>Pseudomonadota</taxon>
        <taxon>Gammaproteobacteria</taxon>
        <taxon>Methylococcales</taxon>
        <taxon>Methylococcaceae</taxon>
        <taxon>Methylomonas</taxon>
    </lineage>
</organism>
<dbReference type="EMBL" id="CP113517">
    <property type="protein sequence ID" value="WAR43280.1"/>
    <property type="molecule type" value="Genomic_DNA"/>
</dbReference>
<sequence length="49" mass="5429">MKVLLVALTMLFSAAILLVAGFQLIRLFVTEVAEFVLDAWRSPELPSAH</sequence>
<evidence type="ECO:0000313" key="2">
    <source>
        <dbReference type="Proteomes" id="UP001162780"/>
    </source>
</evidence>
<evidence type="ECO:0000313" key="1">
    <source>
        <dbReference type="EMBL" id="WAR43280.1"/>
    </source>
</evidence>